<name>A0ACB9HA21_CICIN</name>
<reference evidence="2" key="1">
    <citation type="journal article" date="2022" name="Mol. Ecol. Resour.">
        <title>The genomes of chicory, endive, great burdock and yacon provide insights into Asteraceae palaeo-polyploidization history and plant inulin production.</title>
        <authorList>
            <person name="Fan W."/>
            <person name="Wang S."/>
            <person name="Wang H."/>
            <person name="Wang A."/>
            <person name="Jiang F."/>
            <person name="Liu H."/>
            <person name="Zhao H."/>
            <person name="Xu D."/>
            <person name="Zhang Y."/>
        </authorList>
    </citation>
    <scope>NUCLEOTIDE SEQUENCE [LARGE SCALE GENOMIC DNA]</scope>
    <source>
        <strain evidence="2">cv. Punajuju</strain>
    </source>
</reference>
<dbReference type="EMBL" id="CM042009">
    <property type="protein sequence ID" value="KAI3792614.1"/>
    <property type="molecule type" value="Genomic_DNA"/>
</dbReference>
<evidence type="ECO:0000313" key="2">
    <source>
        <dbReference type="Proteomes" id="UP001055811"/>
    </source>
</evidence>
<sequence>MEKEHILLLIFSFFVLKPTSRAHDDCLPASCSSSEPEVRFPFRLIGRQPAQCGFPGFDLSCDQQDQTILQLPSSLPYVVNRISYLEQAIYIDPGFCRPNRIVGLNVTDTSFGYSNFLMESYTFYNCSQNYSPRYLDVPFPCLGSGNYSVIARRTDFVYPGIGTLNCDVMKTIEVPVQPTGGDIRVALELMWFTPYCKACEREGKVCRLKSDDGRTICVSSSSGKGISRGAKYGLSIGIGVPAFICIIGLACYASSKTRDHNSTHNQSIDLSSVANVPQPVSRTGLDTPTIESYPKTVFGESCGLPNDDGTCAICLSDYKLKESLRTIPECNHYFHSECIDEWLKLNATCPVCRNTPESSTLVTSCC</sequence>
<protein>
    <submittedName>
        <fullName evidence="1">Uncharacterized protein</fullName>
    </submittedName>
</protein>
<reference evidence="1 2" key="2">
    <citation type="journal article" date="2022" name="Mol. Ecol. Resour.">
        <title>The genomes of chicory, endive, great burdock and yacon provide insights into Asteraceae paleo-polyploidization history and plant inulin production.</title>
        <authorList>
            <person name="Fan W."/>
            <person name="Wang S."/>
            <person name="Wang H."/>
            <person name="Wang A."/>
            <person name="Jiang F."/>
            <person name="Liu H."/>
            <person name="Zhao H."/>
            <person name="Xu D."/>
            <person name="Zhang Y."/>
        </authorList>
    </citation>
    <scope>NUCLEOTIDE SEQUENCE [LARGE SCALE GENOMIC DNA]</scope>
    <source>
        <strain evidence="2">cv. Punajuju</strain>
        <tissue evidence="1">Leaves</tissue>
    </source>
</reference>
<keyword evidence="2" id="KW-1185">Reference proteome</keyword>
<dbReference type="Proteomes" id="UP001055811">
    <property type="component" value="Linkage Group LG01"/>
</dbReference>
<proteinExistence type="predicted"/>
<evidence type="ECO:0000313" key="1">
    <source>
        <dbReference type="EMBL" id="KAI3792614.1"/>
    </source>
</evidence>
<accession>A0ACB9HA21</accession>
<organism evidence="1 2">
    <name type="scientific">Cichorium intybus</name>
    <name type="common">Chicory</name>
    <dbReference type="NCBI Taxonomy" id="13427"/>
    <lineage>
        <taxon>Eukaryota</taxon>
        <taxon>Viridiplantae</taxon>
        <taxon>Streptophyta</taxon>
        <taxon>Embryophyta</taxon>
        <taxon>Tracheophyta</taxon>
        <taxon>Spermatophyta</taxon>
        <taxon>Magnoliopsida</taxon>
        <taxon>eudicotyledons</taxon>
        <taxon>Gunneridae</taxon>
        <taxon>Pentapetalae</taxon>
        <taxon>asterids</taxon>
        <taxon>campanulids</taxon>
        <taxon>Asterales</taxon>
        <taxon>Asteraceae</taxon>
        <taxon>Cichorioideae</taxon>
        <taxon>Cichorieae</taxon>
        <taxon>Cichoriinae</taxon>
        <taxon>Cichorium</taxon>
    </lineage>
</organism>
<gene>
    <name evidence="1" type="ORF">L2E82_06497</name>
</gene>
<comment type="caution">
    <text evidence="1">The sequence shown here is derived from an EMBL/GenBank/DDBJ whole genome shotgun (WGS) entry which is preliminary data.</text>
</comment>